<sequence>RIGAGPGKRRAIDDWTNSPHALVSKHAERAGSVDETHQRATRRVGCVNRKTRLQIVCALTDVVNYCRMVVNCLLDTGAQVPLGRELPLVVDILIGVDYYYDFVTGRMRREATDPLALKTLHGWILGNQSNGNHPVDDAHQEFARMMEKYEDSLSFDGKSRPYAGSGQLSDAWRGVTRTVLITYGWAEPAPKYQPPMRTWYLPHDAVYRGEGEGRKCLVEFDGSARYGGTSLNVLQEAGPTIQTDLLGAVLRTGTMSTVRVHAQRDRASAPRAAGEVLHNIYEADWATSCESLDEARTLTVLL</sequence>
<keyword evidence="2" id="KW-1185">Reference proteome</keyword>
<organism evidence="1 2">
    <name type="scientific">Trichinella nelsoni</name>
    <dbReference type="NCBI Taxonomy" id="6336"/>
    <lineage>
        <taxon>Eukaryota</taxon>
        <taxon>Metazoa</taxon>
        <taxon>Ecdysozoa</taxon>
        <taxon>Nematoda</taxon>
        <taxon>Enoplea</taxon>
        <taxon>Dorylaimia</taxon>
        <taxon>Trichinellida</taxon>
        <taxon>Trichinellidae</taxon>
        <taxon>Trichinella</taxon>
    </lineage>
</organism>
<evidence type="ECO:0000313" key="1">
    <source>
        <dbReference type="EMBL" id="KRX14651.1"/>
    </source>
</evidence>
<evidence type="ECO:0000313" key="2">
    <source>
        <dbReference type="Proteomes" id="UP000054630"/>
    </source>
</evidence>
<dbReference type="Proteomes" id="UP000054630">
    <property type="component" value="Unassembled WGS sequence"/>
</dbReference>
<gene>
    <name evidence="1" type="ORF">T07_9703</name>
</gene>
<name>A0A0V0RJI2_9BILA</name>
<accession>A0A0V0RJI2</accession>
<feature type="non-terminal residue" evidence="1">
    <location>
        <position position="302"/>
    </location>
</feature>
<dbReference type="STRING" id="6336.A0A0V0RJI2"/>
<protein>
    <recommendedName>
        <fullName evidence="3">Peptidase aspartic putative domain-containing protein</fullName>
    </recommendedName>
</protein>
<evidence type="ECO:0008006" key="3">
    <source>
        <dbReference type="Google" id="ProtNLM"/>
    </source>
</evidence>
<dbReference type="EMBL" id="JYDL01000154">
    <property type="protein sequence ID" value="KRX14651.1"/>
    <property type="molecule type" value="Genomic_DNA"/>
</dbReference>
<dbReference type="AlphaFoldDB" id="A0A0V0RJI2"/>
<reference evidence="1 2" key="1">
    <citation type="submission" date="2015-01" db="EMBL/GenBank/DDBJ databases">
        <title>Evolution of Trichinella species and genotypes.</title>
        <authorList>
            <person name="Korhonen P.K."/>
            <person name="Edoardo P."/>
            <person name="Giuseppe L.R."/>
            <person name="Gasser R.B."/>
        </authorList>
    </citation>
    <scope>NUCLEOTIDE SEQUENCE [LARGE SCALE GENOMIC DNA]</scope>
    <source>
        <strain evidence="1">ISS37</strain>
    </source>
</reference>
<comment type="caution">
    <text evidence="1">The sequence shown here is derived from an EMBL/GenBank/DDBJ whole genome shotgun (WGS) entry which is preliminary data.</text>
</comment>
<proteinExistence type="predicted"/>
<feature type="non-terminal residue" evidence="1">
    <location>
        <position position="1"/>
    </location>
</feature>